<dbReference type="SUPFAM" id="SSF52343">
    <property type="entry name" value="Ferredoxin reductase-like, C-terminal NADP-linked domain"/>
    <property type="match status" value="1"/>
</dbReference>
<proteinExistence type="predicted"/>
<gene>
    <name evidence="5" type="ORF">Lste_1008</name>
</gene>
<dbReference type="Gene3D" id="3.40.50.80">
    <property type="entry name" value="Nucleotide-binding domain of ferredoxin-NADP reductase (FNR) module"/>
    <property type="match status" value="1"/>
</dbReference>
<dbReference type="SUPFAM" id="SSF140959">
    <property type="entry name" value="Indolic compounds 2,3-dioxygenase-like"/>
    <property type="match status" value="1"/>
</dbReference>
<dbReference type="SUPFAM" id="SSF55856">
    <property type="entry name" value="Cytochrome b5-like heme/steroid binding domain"/>
    <property type="match status" value="1"/>
</dbReference>
<feature type="domain" description="FAD-binding FR-type" evidence="4">
    <location>
        <begin position="408"/>
        <end position="608"/>
    </location>
</feature>
<dbReference type="PATRIC" id="fig|947033.5.peg.1077"/>
<dbReference type="InterPro" id="IPR000898">
    <property type="entry name" value="Indolamine_dOase"/>
</dbReference>
<keyword evidence="6" id="KW-1185">Reference proteome</keyword>
<evidence type="ECO:0000313" key="6">
    <source>
        <dbReference type="Proteomes" id="UP000054926"/>
    </source>
</evidence>
<evidence type="ECO:0000256" key="2">
    <source>
        <dbReference type="ARBA" id="ARBA00023004"/>
    </source>
</evidence>
<dbReference type="GO" id="GO:0020037">
    <property type="term" value="F:heme binding"/>
    <property type="evidence" value="ECO:0007669"/>
    <property type="project" value="InterPro"/>
</dbReference>
<evidence type="ECO:0000259" key="4">
    <source>
        <dbReference type="PROSITE" id="PS51384"/>
    </source>
</evidence>
<dbReference type="Gene3D" id="3.10.120.10">
    <property type="entry name" value="Cytochrome b5-like heme/steroid binding domain"/>
    <property type="match status" value="1"/>
</dbReference>
<dbReference type="Pfam" id="PF01231">
    <property type="entry name" value="IDO"/>
    <property type="match status" value="1"/>
</dbReference>
<dbReference type="GO" id="GO:0046872">
    <property type="term" value="F:metal ion binding"/>
    <property type="evidence" value="ECO:0007669"/>
    <property type="project" value="UniProtKB-KW"/>
</dbReference>
<dbReference type="PANTHER" id="PTHR28657">
    <property type="entry name" value="INDOLEAMINE 2,3-DIOXYGENASE"/>
    <property type="match status" value="1"/>
</dbReference>
<keyword evidence="2" id="KW-0408">Iron</keyword>
<comment type="caution">
    <text evidence="5">The sequence shown here is derived from an EMBL/GenBank/DDBJ whole genome shotgun (WGS) entry which is preliminary data.</text>
</comment>
<dbReference type="InterPro" id="IPR017927">
    <property type="entry name" value="FAD-bd_FR_type"/>
</dbReference>
<keyword evidence="1" id="KW-0479">Metal-binding</keyword>
<dbReference type="InterPro" id="IPR039261">
    <property type="entry name" value="FNR_nucleotide-bd"/>
</dbReference>
<reference evidence="5 6" key="1">
    <citation type="submission" date="2015-11" db="EMBL/GenBank/DDBJ databases">
        <title>Genomic analysis of 38 Legionella species identifies large and diverse effector repertoires.</title>
        <authorList>
            <person name="Burstein D."/>
            <person name="Amaro F."/>
            <person name="Zusman T."/>
            <person name="Lifshitz Z."/>
            <person name="Cohen O."/>
            <person name="Gilbert J.A."/>
            <person name="Pupko T."/>
            <person name="Shuman H.A."/>
            <person name="Segal G."/>
        </authorList>
    </citation>
    <scope>NUCLEOTIDE SEQUENCE [LARGE SCALE GENOMIC DNA]</scope>
    <source>
        <strain evidence="5 6">IMVS3376</strain>
    </source>
</reference>
<accession>A0A0W0ZFV8</accession>
<evidence type="ECO:0000313" key="5">
    <source>
        <dbReference type="EMBL" id="KTD67850.1"/>
    </source>
</evidence>
<dbReference type="GO" id="GO:0019441">
    <property type="term" value="P:L-tryptophan catabolic process to kynurenine"/>
    <property type="evidence" value="ECO:0007669"/>
    <property type="project" value="InterPro"/>
</dbReference>
<dbReference type="InterPro" id="IPR001199">
    <property type="entry name" value="Cyt_B5-like_heme/steroid-bd"/>
</dbReference>
<sequence>MFSKDTGIVKQLSTTSNFTKGFVTPEFGLLPSVVPASALPAKFALLDNAAKNLKTWVKEKNIEPLKQLNKELNVPLLIEEIDKGGLTDSELARAKLIVGKIGHAYGYILNATGKAKPHFDIECANLFLLWQKLAKHMNHSPEFPILTSSDTTYCNWRYKNPQEQHSLDNLKDLDKLEQLVPLFDNREEIVTNLGVVVFEAHIAPVVHAIENIVKAMEVNDLSLLSDQLDIILLSIQHFSSTFAEFYNFHRGSGESFIDLKTWGDTVMKAVIPCYPAEKAQLGSDVSLFSILDALVGRNKYESRLGKSMQASQALLPENHRLFIQYVNDANIKEFINRCENPSLKMKFQQISEAYVGKHGFFGIHTEVAMSGIVVTSGSNVNQSGVKLDTKLGENLEEARKERENPEFENAIRFRIIDQEKISSEESADSGNFSVKLKLCGTKQDKTKSILATIQPGSCVYIPIKNSMEHLAEFASALKSSQITIDLNAEVDIHDNEIWQKTLRKWPECVEKTKFTLGELLVYADLNQLVDSLKKGSSINLKKNFLPAPDRVYSVNSVDSENGTLNLLVKRQVYGSGAIGAGSYFLTNKENLGKEVCCHILPPLSFTLPKDKNKPILLFANSNGIAPFTHFLSELNKNICTNPVCLVYLTRSEQEDWLEMQLRQNTQLLPNLQCCMIYTGKNKRVEWLTKSKIDSVSPSQDKLIAIDTVINRFKSEEFFAYVCGSVPFTKTLLDRLKKALGEERFLSMIGCSQLVYEAFSFTNADEVRNADWNREYTLEEINQHNTAESCWVTVDGTVYDITEFLNIHKAGRDMFLSKALVDRDMTAMYRLTHKESSTAESWLQSYRIGRIKATIADSPAVIIEPQTHSTLPKSCPFSTQVTVLQGHHQLDSSATCPFLSRQRKTDVLAQEKPVTVTPDRTPDVSTSQSWCGFFKKAAPVIAIIGVSAAIATVYANK</sequence>
<dbReference type="Pfam" id="PF00173">
    <property type="entry name" value="Cyt-b5"/>
    <property type="match status" value="1"/>
</dbReference>
<organism evidence="5 6">
    <name type="scientific">Legionella steelei</name>
    <dbReference type="NCBI Taxonomy" id="947033"/>
    <lineage>
        <taxon>Bacteria</taxon>
        <taxon>Pseudomonadati</taxon>
        <taxon>Pseudomonadota</taxon>
        <taxon>Gammaproteobacteria</taxon>
        <taxon>Legionellales</taxon>
        <taxon>Legionellaceae</taxon>
        <taxon>Legionella</taxon>
    </lineage>
</organism>
<dbReference type="GO" id="GO:0016491">
    <property type="term" value="F:oxidoreductase activity"/>
    <property type="evidence" value="ECO:0007669"/>
    <property type="project" value="InterPro"/>
</dbReference>
<dbReference type="Gene3D" id="1.20.58.480">
    <property type="match status" value="1"/>
</dbReference>
<dbReference type="STRING" id="947033.Lste_1008"/>
<feature type="domain" description="Cytochrome b5 heme-binding" evidence="3">
    <location>
        <begin position="772"/>
        <end position="851"/>
    </location>
</feature>
<dbReference type="InterPro" id="IPR037217">
    <property type="entry name" value="Trp/Indoleamine_2_3_dOase-like"/>
</dbReference>
<dbReference type="InterPro" id="IPR036400">
    <property type="entry name" value="Cyt_B5-like_heme/steroid_sf"/>
</dbReference>
<dbReference type="RefSeq" id="WP_058509992.1">
    <property type="nucleotide sequence ID" value="NZ_LNYY01000019.1"/>
</dbReference>
<protein>
    <submittedName>
        <fullName evidence="5">Sulfite reductase</fullName>
    </submittedName>
</protein>
<dbReference type="OrthoDB" id="9816402at2"/>
<name>A0A0W0ZFV8_9GAMM</name>
<dbReference type="PROSITE" id="PS50255">
    <property type="entry name" value="CYTOCHROME_B5_2"/>
    <property type="match status" value="1"/>
</dbReference>
<dbReference type="SMART" id="SM01117">
    <property type="entry name" value="Cyt-b5"/>
    <property type="match status" value="1"/>
</dbReference>
<evidence type="ECO:0000259" key="3">
    <source>
        <dbReference type="PROSITE" id="PS50255"/>
    </source>
</evidence>
<dbReference type="PROSITE" id="PS51384">
    <property type="entry name" value="FAD_FR"/>
    <property type="match status" value="1"/>
</dbReference>
<dbReference type="Proteomes" id="UP000054926">
    <property type="component" value="Unassembled WGS sequence"/>
</dbReference>
<evidence type="ECO:0000256" key="1">
    <source>
        <dbReference type="ARBA" id="ARBA00022723"/>
    </source>
</evidence>
<dbReference type="EMBL" id="LNYY01000019">
    <property type="protein sequence ID" value="KTD67850.1"/>
    <property type="molecule type" value="Genomic_DNA"/>
</dbReference>
<dbReference type="AlphaFoldDB" id="A0A0W0ZFV8"/>
<dbReference type="PANTHER" id="PTHR28657:SF5">
    <property type="entry name" value="INDOLEAMINE 2,3-DIOXYGENASE"/>
    <property type="match status" value="1"/>
</dbReference>